<dbReference type="PRINTS" id="PR00998">
    <property type="entry name" value="CRBOXYPTASET"/>
</dbReference>
<dbReference type="PANTHER" id="PTHR34217">
    <property type="entry name" value="METAL-DEPENDENT CARBOXYPEPTIDASE"/>
    <property type="match status" value="1"/>
</dbReference>
<comment type="caution">
    <text evidence="2">The sequence shown here is derived from an EMBL/GenBank/DDBJ whole genome shotgun (WGS) entry which is preliminary data.</text>
</comment>
<dbReference type="GO" id="GO:0006508">
    <property type="term" value="P:proteolysis"/>
    <property type="evidence" value="ECO:0007669"/>
    <property type="project" value="InterPro"/>
</dbReference>
<evidence type="ECO:0008006" key="4">
    <source>
        <dbReference type="Google" id="ProtNLM"/>
    </source>
</evidence>
<evidence type="ECO:0000256" key="1">
    <source>
        <dbReference type="PIRSR" id="PIRSR006615-2"/>
    </source>
</evidence>
<reference evidence="2" key="1">
    <citation type="submission" date="2020-12" db="EMBL/GenBank/DDBJ databases">
        <authorList>
            <person name="Iha C."/>
        </authorList>
    </citation>
    <scope>NUCLEOTIDE SEQUENCE</scope>
</reference>
<dbReference type="AlphaFoldDB" id="A0A8S1INU1"/>
<dbReference type="SUPFAM" id="SSF55486">
    <property type="entry name" value="Metalloproteases ('zincins'), catalytic domain"/>
    <property type="match status" value="1"/>
</dbReference>
<dbReference type="Gene3D" id="1.10.1370.30">
    <property type="match status" value="1"/>
</dbReference>
<evidence type="ECO:0000313" key="2">
    <source>
        <dbReference type="EMBL" id="CAD7696728.1"/>
    </source>
</evidence>
<protein>
    <recommendedName>
        <fullName evidence="4">Carboxypeptidase Taq</fullName>
    </recommendedName>
</protein>
<dbReference type="OrthoDB" id="10249837at2759"/>
<organism evidence="2 3">
    <name type="scientific">Ostreobium quekettii</name>
    <dbReference type="NCBI Taxonomy" id="121088"/>
    <lineage>
        <taxon>Eukaryota</taxon>
        <taxon>Viridiplantae</taxon>
        <taxon>Chlorophyta</taxon>
        <taxon>core chlorophytes</taxon>
        <taxon>Ulvophyceae</taxon>
        <taxon>TCBD clade</taxon>
        <taxon>Bryopsidales</taxon>
        <taxon>Ostreobineae</taxon>
        <taxon>Ostreobiaceae</taxon>
        <taxon>Ostreobium</taxon>
    </lineage>
</organism>
<dbReference type="Proteomes" id="UP000708148">
    <property type="component" value="Unassembled WGS sequence"/>
</dbReference>
<dbReference type="PIRSF" id="PIRSF006615">
    <property type="entry name" value="Zn_crbxpep_Taq"/>
    <property type="match status" value="1"/>
</dbReference>
<dbReference type="InterPro" id="IPR001333">
    <property type="entry name" value="Peptidase_M32_Taq"/>
</dbReference>
<keyword evidence="3" id="KW-1185">Reference proteome</keyword>
<sequence length="537" mass="61354">MDNCEHPLTRRQEIESAAAVTELQRQVKALKRKKYEALCDRLREISRLKEVSRVLQWDQSICLPRGGGEARGKQLAAVAGIVHEKETSQEVGDLISELMEVSLEGLNDFERAVVRDAHIEWDRGNRLTKELAMARIERANQAAQKWLEAKEKNDFMIFAPSLQEMVEISKEVAATVAPGTDPYTVMVDEYERGMTAQRLGEIFRDIKEFLLALLSNNGEKGISQQRRQRREIGVSNFSGNYDVEQQEQLCRKLIDFLGFWPENGRLDVAHAATTYTLSSSDVRLVTKIASNNFSEALLATMHECGHAFYDLGLNKDYQGLPVSKPLSTGMHESQALIWEYLVGKSHEFCTWFWPMAKEFFPELQTKTADDFYRYLNTVHPSPIRVNADEVTYPLHIILRYEIERDLFAGTIHADEVPKVWNEKMQDYLGVLPKDDNEGCLQDVHWSYGCFGYFPAYALGAMYSVQLFEAAQRDVLDLKGYFRDGQFKALLDWLGKNIHSWGSLFASADLLLEEATGNPLNLQVYKAYLARKYEESLA</sequence>
<gene>
    <name evidence="2" type="ORF">OSTQU699_LOCUS2089</name>
</gene>
<feature type="active site" description="Proton donor/acceptor" evidence="1">
    <location>
        <position position="303"/>
    </location>
</feature>
<evidence type="ECO:0000313" key="3">
    <source>
        <dbReference type="Proteomes" id="UP000708148"/>
    </source>
</evidence>
<name>A0A8S1INU1_9CHLO</name>
<dbReference type="Pfam" id="PF02074">
    <property type="entry name" value="Peptidase_M32"/>
    <property type="match status" value="1"/>
</dbReference>
<accession>A0A8S1INU1</accession>
<dbReference type="EMBL" id="CAJHUC010000534">
    <property type="protein sequence ID" value="CAD7696728.1"/>
    <property type="molecule type" value="Genomic_DNA"/>
</dbReference>
<dbReference type="CDD" id="cd06460">
    <property type="entry name" value="M32_Taq"/>
    <property type="match status" value="1"/>
</dbReference>
<dbReference type="PROSITE" id="PS52034">
    <property type="entry name" value="PEPTIDASE_M32"/>
    <property type="match status" value="1"/>
</dbReference>
<dbReference type="PANTHER" id="PTHR34217:SF1">
    <property type="entry name" value="CARBOXYPEPTIDASE 1"/>
    <property type="match status" value="1"/>
</dbReference>
<proteinExistence type="predicted"/>
<dbReference type="GO" id="GO:0004181">
    <property type="term" value="F:metallocarboxypeptidase activity"/>
    <property type="evidence" value="ECO:0007669"/>
    <property type="project" value="InterPro"/>
</dbReference>